<gene>
    <name evidence="6" type="ORF">C7450_105300</name>
</gene>
<dbReference type="Pfam" id="PF07690">
    <property type="entry name" value="MFS_1"/>
    <property type="match status" value="1"/>
</dbReference>
<dbReference type="Gene3D" id="1.20.1250.20">
    <property type="entry name" value="MFS general substrate transporter like domains"/>
    <property type="match status" value="2"/>
</dbReference>
<dbReference type="PANTHER" id="PTHR23514:SF13">
    <property type="entry name" value="INNER MEMBRANE PROTEIN YBJJ"/>
    <property type="match status" value="1"/>
</dbReference>
<sequence>MLRVESPGLRRDRMAIAALFLVNGAVFGTWATHIPVVKAVHALSPSVLGLALLALAAGALTAMPACGVAMGRFGARRVLGVTGLAFSGLLALLPVMPHTAGLFVALFLFGASGGAMDVAMNAHGSAVERQFGRPILSSLHGMWSLGGLIGAGLGGLGLALLPAAIEAAILAIVFAGIVLAAIRHIQPRLIAAGHDGPKLALPDRRTVAIGAVVMFAFMAEGALLDWSAVYLREALDVPASSAGLGFAVFSGAMAISRFLGDRIRRRVGPVMLVAGGALLAAASLALGIALNHPLVAIPAFGLAGLGLANVAPVGFSTASARSADDPAQAVAAVATLGYGGVLIGPVMLGFVADATSLSGALSLTVGLCLLIACGAGAMRGKRFRPAIGQ</sequence>
<dbReference type="RefSeq" id="WP_110375000.1">
    <property type="nucleotide sequence ID" value="NZ_JAHBRY010000001.1"/>
</dbReference>
<feature type="transmembrane region" description="Helical" evidence="5">
    <location>
        <begin position="47"/>
        <end position="66"/>
    </location>
</feature>
<feature type="transmembrane region" description="Helical" evidence="5">
    <location>
        <begin position="237"/>
        <end position="255"/>
    </location>
</feature>
<dbReference type="GO" id="GO:0022857">
    <property type="term" value="F:transmembrane transporter activity"/>
    <property type="evidence" value="ECO:0007669"/>
    <property type="project" value="InterPro"/>
</dbReference>
<keyword evidence="4 5" id="KW-0472">Membrane</keyword>
<evidence type="ECO:0000256" key="1">
    <source>
        <dbReference type="ARBA" id="ARBA00004141"/>
    </source>
</evidence>
<accession>A0A2V3U6W5</accession>
<dbReference type="Proteomes" id="UP000248021">
    <property type="component" value="Unassembled WGS sequence"/>
</dbReference>
<feature type="transmembrane region" description="Helical" evidence="5">
    <location>
        <begin position="141"/>
        <end position="161"/>
    </location>
</feature>
<feature type="transmembrane region" description="Helical" evidence="5">
    <location>
        <begin position="167"/>
        <end position="185"/>
    </location>
</feature>
<evidence type="ECO:0000256" key="3">
    <source>
        <dbReference type="ARBA" id="ARBA00022989"/>
    </source>
</evidence>
<feature type="transmembrane region" description="Helical" evidence="5">
    <location>
        <begin position="296"/>
        <end position="317"/>
    </location>
</feature>
<evidence type="ECO:0000313" key="6">
    <source>
        <dbReference type="EMBL" id="PXW58951.1"/>
    </source>
</evidence>
<evidence type="ECO:0000313" key="7">
    <source>
        <dbReference type="Proteomes" id="UP000248021"/>
    </source>
</evidence>
<comment type="caution">
    <text evidence="6">The sequence shown here is derived from an EMBL/GenBank/DDBJ whole genome shotgun (WGS) entry which is preliminary data.</text>
</comment>
<organism evidence="6 7">
    <name type="scientific">Chelatococcus asaccharovorans</name>
    <dbReference type="NCBI Taxonomy" id="28210"/>
    <lineage>
        <taxon>Bacteria</taxon>
        <taxon>Pseudomonadati</taxon>
        <taxon>Pseudomonadota</taxon>
        <taxon>Alphaproteobacteria</taxon>
        <taxon>Hyphomicrobiales</taxon>
        <taxon>Chelatococcaceae</taxon>
        <taxon>Chelatococcus</taxon>
    </lineage>
</organism>
<dbReference type="CDD" id="cd17393">
    <property type="entry name" value="MFS_MosC_like"/>
    <property type="match status" value="1"/>
</dbReference>
<dbReference type="AlphaFoldDB" id="A0A2V3U6W5"/>
<evidence type="ECO:0000256" key="4">
    <source>
        <dbReference type="ARBA" id="ARBA00023136"/>
    </source>
</evidence>
<comment type="subcellular location">
    <subcellularLocation>
        <location evidence="1">Membrane</location>
        <topology evidence="1">Multi-pass membrane protein</topology>
    </subcellularLocation>
</comment>
<feature type="transmembrane region" description="Helical" evidence="5">
    <location>
        <begin position="267"/>
        <end position="290"/>
    </location>
</feature>
<dbReference type="InterPro" id="IPR051788">
    <property type="entry name" value="MFS_Transporter"/>
</dbReference>
<feature type="transmembrane region" description="Helical" evidence="5">
    <location>
        <begin position="102"/>
        <end position="120"/>
    </location>
</feature>
<dbReference type="OrthoDB" id="9810941at2"/>
<dbReference type="PANTHER" id="PTHR23514">
    <property type="entry name" value="BYPASS OF STOP CODON PROTEIN 6"/>
    <property type="match status" value="1"/>
</dbReference>
<keyword evidence="3 5" id="KW-1133">Transmembrane helix</keyword>
<name>A0A2V3U6W5_9HYPH</name>
<feature type="transmembrane region" description="Helical" evidence="5">
    <location>
        <begin position="206"/>
        <end position="231"/>
    </location>
</feature>
<feature type="transmembrane region" description="Helical" evidence="5">
    <location>
        <begin position="78"/>
        <end position="96"/>
    </location>
</feature>
<feature type="transmembrane region" description="Helical" evidence="5">
    <location>
        <begin position="357"/>
        <end position="377"/>
    </location>
</feature>
<dbReference type="EMBL" id="QJJK01000005">
    <property type="protein sequence ID" value="PXW58951.1"/>
    <property type="molecule type" value="Genomic_DNA"/>
</dbReference>
<evidence type="ECO:0000256" key="2">
    <source>
        <dbReference type="ARBA" id="ARBA00022692"/>
    </source>
</evidence>
<protein>
    <submittedName>
        <fullName evidence="6">Fucose permease</fullName>
    </submittedName>
</protein>
<proteinExistence type="predicted"/>
<feature type="transmembrane region" description="Helical" evidence="5">
    <location>
        <begin position="329"/>
        <end position="351"/>
    </location>
</feature>
<dbReference type="InterPro" id="IPR011701">
    <property type="entry name" value="MFS"/>
</dbReference>
<evidence type="ECO:0000256" key="5">
    <source>
        <dbReference type="SAM" id="Phobius"/>
    </source>
</evidence>
<dbReference type="GO" id="GO:0016020">
    <property type="term" value="C:membrane"/>
    <property type="evidence" value="ECO:0007669"/>
    <property type="project" value="UniProtKB-SubCell"/>
</dbReference>
<keyword evidence="2 5" id="KW-0812">Transmembrane</keyword>
<keyword evidence="7" id="KW-1185">Reference proteome</keyword>
<reference evidence="6 7" key="1">
    <citation type="submission" date="2018-05" db="EMBL/GenBank/DDBJ databases">
        <title>Genomic Encyclopedia of Type Strains, Phase IV (KMG-IV): sequencing the most valuable type-strain genomes for metagenomic binning, comparative biology and taxonomic classification.</title>
        <authorList>
            <person name="Goeker M."/>
        </authorList>
    </citation>
    <scope>NUCLEOTIDE SEQUENCE [LARGE SCALE GENOMIC DNA]</scope>
    <source>
        <strain evidence="6 7">DSM 6462</strain>
    </source>
</reference>
<dbReference type="SUPFAM" id="SSF103473">
    <property type="entry name" value="MFS general substrate transporter"/>
    <property type="match status" value="1"/>
</dbReference>
<dbReference type="InterPro" id="IPR036259">
    <property type="entry name" value="MFS_trans_sf"/>
</dbReference>